<evidence type="ECO:0000256" key="4">
    <source>
        <dbReference type="ARBA" id="ARBA00022741"/>
    </source>
</evidence>
<dbReference type="Gene3D" id="3.30.420.40">
    <property type="match status" value="2"/>
</dbReference>
<feature type="signal peptide" evidence="9">
    <location>
        <begin position="1"/>
        <end position="21"/>
    </location>
</feature>
<feature type="region of interest" description="Disordered" evidence="8">
    <location>
        <begin position="618"/>
        <end position="661"/>
    </location>
</feature>
<dbReference type="PANTHER" id="PTHR45639:SF3">
    <property type="entry name" value="HYPOXIA UP-REGULATED PROTEIN 1"/>
    <property type="match status" value="1"/>
</dbReference>
<dbReference type="SUPFAM" id="SSF100934">
    <property type="entry name" value="Heat shock protein 70kD (HSP70), C-terminal subdomain"/>
    <property type="match status" value="1"/>
</dbReference>
<keyword evidence="10" id="KW-0346">Stress response</keyword>
<dbReference type="Gene3D" id="3.90.640.10">
    <property type="entry name" value="Actin, Chain A, domain 4"/>
    <property type="match status" value="1"/>
</dbReference>
<evidence type="ECO:0000256" key="3">
    <source>
        <dbReference type="ARBA" id="ARBA00022729"/>
    </source>
</evidence>
<dbReference type="GO" id="GO:0005788">
    <property type="term" value="C:endoplasmic reticulum lumen"/>
    <property type="evidence" value="ECO:0007669"/>
    <property type="project" value="UniProtKB-SubCell"/>
</dbReference>
<name>S3C0R7_OPHP1</name>
<dbReference type="InterPro" id="IPR029048">
    <property type="entry name" value="HSP70_C_sf"/>
</dbReference>
<keyword evidence="4" id="KW-0547">Nucleotide-binding</keyword>
<gene>
    <name evidence="10" type="ORF">F503_07780</name>
</gene>
<accession>S3C0R7</accession>
<keyword evidence="7" id="KW-0143">Chaperone</keyword>
<dbReference type="Gene3D" id="3.30.30.30">
    <property type="match status" value="1"/>
</dbReference>
<comment type="subcellular location">
    <subcellularLocation>
        <location evidence="1">Endoplasmic reticulum lumen</location>
    </subcellularLocation>
</comment>
<keyword evidence="11" id="KW-1185">Reference proteome</keyword>
<evidence type="ECO:0000256" key="6">
    <source>
        <dbReference type="ARBA" id="ARBA00022840"/>
    </source>
</evidence>
<evidence type="ECO:0000256" key="7">
    <source>
        <dbReference type="ARBA" id="ARBA00023186"/>
    </source>
</evidence>
<dbReference type="GO" id="GO:0030968">
    <property type="term" value="P:endoplasmic reticulum unfolded protein response"/>
    <property type="evidence" value="ECO:0007669"/>
    <property type="project" value="TreeGrafter"/>
</dbReference>
<feature type="chain" id="PRO_5004506902" evidence="9">
    <location>
        <begin position="22"/>
        <end position="1011"/>
    </location>
</feature>
<feature type="compositionally biased region" description="Basic and acidic residues" evidence="8">
    <location>
        <begin position="942"/>
        <end position="954"/>
    </location>
</feature>
<dbReference type="eggNOG" id="KOG0103">
    <property type="taxonomic scope" value="Eukaryota"/>
</dbReference>
<dbReference type="Proteomes" id="UP000016923">
    <property type="component" value="Unassembled WGS sequence"/>
</dbReference>
<feature type="region of interest" description="Disordered" evidence="8">
    <location>
        <begin position="853"/>
        <end position="882"/>
    </location>
</feature>
<dbReference type="InterPro" id="IPR043129">
    <property type="entry name" value="ATPase_NBD"/>
</dbReference>
<evidence type="ECO:0000256" key="9">
    <source>
        <dbReference type="SAM" id="SignalP"/>
    </source>
</evidence>
<dbReference type="GO" id="GO:0140662">
    <property type="term" value="F:ATP-dependent protein folding chaperone"/>
    <property type="evidence" value="ECO:0007669"/>
    <property type="project" value="InterPro"/>
</dbReference>
<feature type="compositionally biased region" description="Acidic residues" evidence="8">
    <location>
        <begin position="975"/>
        <end position="987"/>
    </location>
</feature>
<dbReference type="eggNOG" id="KOG0104">
    <property type="taxonomic scope" value="Eukaryota"/>
</dbReference>
<dbReference type="SUPFAM" id="SSF53067">
    <property type="entry name" value="Actin-like ATPase domain"/>
    <property type="match status" value="2"/>
</dbReference>
<dbReference type="Gene3D" id="1.20.1270.10">
    <property type="match status" value="1"/>
</dbReference>
<dbReference type="OMA" id="SRTPMIQ"/>
<dbReference type="InterPro" id="IPR013126">
    <property type="entry name" value="Hsp_70_fam"/>
</dbReference>
<reference evidence="10 11" key="1">
    <citation type="journal article" date="2013" name="BMC Genomics">
        <title>The genome and transcriptome of the pine saprophyte Ophiostoma piceae, and a comparison with the bark beetle-associated pine pathogen Grosmannia clavigera.</title>
        <authorList>
            <person name="Haridas S."/>
            <person name="Wang Y."/>
            <person name="Lim L."/>
            <person name="Massoumi Alamouti S."/>
            <person name="Jackman S."/>
            <person name="Docking R."/>
            <person name="Robertson G."/>
            <person name="Birol I."/>
            <person name="Bohlmann J."/>
            <person name="Breuil C."/>
        </authorList>
    </citation>
    <scope>NUCLEOTIDE SEQUENCE [LARGE SCALE GENOMIC DNA]</scope>
    <source>
        <strain evidence="10 11">UAMH 11346</strain>
    </source>
</reference>
<evidence type="ECO:0000313" key="10">
    <source>
        <dbReference type="EMBL" id="EPE07129.1"/>
    </source>
</evidence>
<comment type="similarity">
    <text evidence="2">Belongs to the heat shock protein 70 family.</text>
</comment>
<feature type="compositionally biased region" description="Low complexity" evidence="8">
    <location>
        <begin position="988"/>
        <end position="1003"/>
    </location>
</feature>
<evidence type="ECO:0000256" key="5">
    <source>
        <dbReference type="ARBA" id="ARBA00022824"/>
    </source>
</evidence>
<evidence type="ECO:0000313" key="11">
    <source>
        <dbReference type="Proteomes" id="UP000016923"/>
    </source>
</evidence>
<dbReference type="PANTHER" id="PTHR45639">
    <property type="entry name" value="HSC70CB, ISOFORM G-RELATED"/>
    <property type="match status" value="1"/>
</dbReference>
<dbReference type="AlphaFoldDB" id="S3C0R7"/>
<feature type="region of interest" description="Disordered" evidence="8">
    <location>
        <begin position="942"/>
        <end position="1011"/>
    </location>
</feature>
<evidence type="ECO:0000256" key="8">
    <source>
        <dbReference type="SAM" id="MobiDB-lite"/>
    </source>
</evidence>
<keyword evidence="6" id="KW-0067">ATP-binding</keyword>
<keyword evidence="3 9" id="KW-0732">Signal</keyword>
<dbReference type="Pfam" id="PF00012">
    <property type="entry name" value="HSP70"/>
    <property type="match status" value="1"/>
</dbReference>
<dbReference type="PRINTS" id="PR00301">
    <property type="entry name" value="HEATSHOCK70"/>
</dbReference>
<feature type="compositionally biased region" description="Low complexity" evidence="8">
    <location>
        <begin position="628"/>
        <end position="653"/>
    </location>
</feature>
<dbReference type="VEuPathDB" id="FungiDB:F503_07780"/>
<dbReference type="OrthoDB" id="10262720at2759"/>
<sequence length="1011" mass="107989">MVRLSLPTLAGVLLCASHALAASAVLGVDLGTEFIKASLVKPGIPLEIVLTKDSRRKETSAVAFKPPSNGAPVADAWPERAYGSDAMAIAARFPGDVYPNLKTLLGLTVTDNSVVQEYADRHPALKLEAHADRDTAAFKSSGAFVDSEDAWMVEELLAMELKSVRRNAELLAGSDTSVRSVVITVPPFYTIDEKRAVELAANLAGLRVLSLISDGLAVGLNYATSRQFPSVSELTKKEKKDKVERKKPEVHLVFDMGAGSTKATIMRFQSRSVKDIGKFNKTVQEVEVLGSGWDRTLGGDTLNYLIVDDMIDKFVASAAAKKAGVDADKVKAHGRTVAKLSKEAERVRHVLSANSNTAASFEGLYDDIDFRYKISRADFEAMAEVHAERVGVAVQSALKKAGLTVADLDSVILHGGATRTPFVQKQLEKALGGAEKLRTNVNSDESAVFGAGFRAAELSPSFRVKEIRVSEGAVYGVTVKASSSSDKGVFAIADKQLWTPTSHLNKASEELVFQIPADGAKSEESLIFSQQIPGVDGAVVEAATKTLKTANLTATIDKLVDKHACDASAITVKLGLRLSNENGEVEVTKLVAGCESSTPEKEGIMGGVKNIFGFGKKDQQPIKEGEESSSTTSTVSGEESSTSTTSSSSSTSTKAPAPTKASVSIPVKYTLEKQGVAQLTDDQLSKIKKRLQAFDTSDRGRLAREEIFNRLEGLTYKVRSRLEDDAFVAASTAQERATLDAMIDDVSDWLYSAEGSSSSHEQIKKKLLALETPANAIEARIAEAEKRPELVAIIKETIKSSEEFAKNIRGKITEYEEFKLAEAAKAEAAAAATDATDAGADAAPAAESVEFDGLEDDEADAPVPVEERGPAPPLYTQEDVAESETLVESISKWLEEAEAAQNKLAPHEDPVLTIKDLQAKTEQLNRAGSDLAMKAVRGLERKKAEKAEKAEKARKAQAAKAKKAKAAKAKAAAEAEAEVEAEVEAEAESTSTSTAAASEATVAEEVKHEEL</sequence>
<dbReference type="CDD" id="cd10230">
    <property type="entry name" value="ASKHA_NBD_HSP70_HYOU1"/>
    <property type="match status" value="1"/>
</dbReference>
<organism evidence="10 11">
    <name type="scientific">Ophiostoma piceae (strain UAMH 11346)</name>
    <name type="common">Sap stain fungus</name>
    <dbReference type="NCBI Taxonomy" id="1262450"/>
    <lineage>
        <taxon>Eukaryota</taxon>
        <taxon>Fungi</taxon>
        <taxon>Dikarya</taxon>
        <taxon>Ascomycota</taxon>
        <taxon>Pezizomycotina</taxon>
        <taxon>Sordariomycetes</taxon>
        <taxon>Sordariomycetidae</taxon>
        <taxon>Ophiostomatales</taxon>
        <taxon>Ophiostomataceae</taxon>
        <taxon>Ophiostoma</taxon>
    </lineage>
</organism>
<keyword evidence="5" id="KW-0256">Endoplasmic reticulum</keyword>
<evidence type="ECO:0000256" key="1">
    <source>
        <dbReference type="ARBA" id="ARBA00004319"/>
    </source>
</evidence>
<dbReference type="GO" id="GO:0034663">
    <property type="term" value="C:endoplasmic reticulum chaperone complex"/>
    <property type="evidence" value="ECO:0007669"/>
    <property type="project" value="TreeGrafter"/>
</dbReference>
<proteinExistence type="inferred from homology"/>
<evidence type="ECO:0000256" key="2">
    <source>
        <dbReference type="ARBA" id="ARBA00007381"/>
    </source>
</evidence>
<dbReference type="FunFam" id="3.30.30.30:FF:000004">
    <property type="entry name" value="hypoxia up-regulated protein 1"/>
    <property type="match status" value="1"/>
</dbReference>
<dbReference type="FunFam" id="3.90.640.10:FF:000039">
    <property type="entry name" value="Hsp70 family chaperone Lhs1/Orp150"/>
    <property type="match status" value="1"/>
</dbReference>
<dbReference type="HOGENOM" id="CLU_005965_5_0_1"/>
<dbReference type="EMBL" id="KE148151">
    <property type="protein sequence ID" value="EPE07129.1"/>
    <property type="molecule type" value="Genomic_DNA"/>
</dbReference>
<dbReference type="GO" id="GO:0005524">
    <property type="term" value="F:ATP binding"/>
    <property type="evidence" value="ECO:0007669"/>
    <property type="project" value="UniProtKB-KW"/>
</dbReference>
<dbReference type="STRING" id="1262450.S3C0R7"/>
<protein>
    <submittedName>
        <fullName evidence="10">Heat shock protein 70-like protein</fullName>
    </submittedName>
</protein>
<feature type="compositionally biased region" description="Basic residues" evidence="8">
    <location>
        <begin position="955"/>
        <end position="968"/>
    </location>
</feature>